<evidence type="ECO:0000259" key="2">
    <source>
        <dbReference type="Pfam" id="PF07602"/>
    </source>
</evidence>
<evidence type="ECO:0000313" key="5">
    <source>
        <dbReference type="Proteomes" id="UP000288227"/>
    </source>
</evidence>
<dbReference type="EMBL" id="BHXQ01000002">
    <property type="protein sequence ID" value="GCC50799.1"/>
    <property type="molecule type" value="Genomic_DNA"/>
</dbReference>
<feature type="domain" description="DUF1565" evidence="2">
    <location>
        <begin position="77"/>
        <end position="119"/>
    </location>
</feature>
<dbReference type="SUPFAM" id="SSF51126">
    <property type="entry name" value="Pectin lyase-like"/>
    <property type="match status" value="1"/>
</dbReference>
<comment type="caution">
    <text evidence="4">The sequence shown here is derived from an EMBL/GenBank/DDBJ whole genome shotgun (WGS) entry which is preliminary data.</text>
</comment>
<dbReference type="RefSeq" id="WP_127121466.1">
    <property type="nucleotide sequence ID" value="NZ_BHXQ01000002.1"/>
</dbReference>
<dbReference type="AlphaFoldDB" id="A0A401U7D4"/>
<dbReference type="Pfam" id="PF13229">
    <property type="entry name" value="Beta_helix"/>
    <property type="match status" value="1"/>
</dbReference>
<dbReference type="Proteomes" id="UP000288227">
    <property type="component" value="Unassembled WGS sequence"/>
</dbReference>
<gene>
    <name evidence="4" type="ORF">SanaruYs_10170</name>
</gene>
<dbReference type="InterPro" id="IPR039448">
    <property type="entry name" value="Beta_helix"/>
</dbReference>
<dbReference type="InterPro" id="IPR011050">
    <property type="entry name" value="Pectin_lyase_fold/virulence"/>
</dbReference>
<feature type="compositionally biased region" description="Polar residues" evidence="1">
    <location>
        <begin position="51"/>
        <end position="61"/>
    </location>
</feature>
<evidence type="ECO:0000259" key="3">
    <source>
        <dbReference type="Pfam" id="PF13229"/>
    </source>
</evidence>
<name>A0A401U7D4_9BACT</name>
<proteinExistence type="predicted"/>
<accession>A0A401U7D4</accession>
<feature type="region of interest" description="Disordered" evidence="1">
    <location>
        <begin position="42"/>
        <end position="61"/>
    </location>
</feature>
<dbReference type="Pfam" id="PF07602">
    <property type="entry name" value="DUF1565"/>
    <property type="match status" value="1"/>
</dbReference>
<keyword evidence="5" id="KW-1185">Reference proteome</keyword>
<evidence type="ECO:0000313" key="4">
    <source>
        <dbReference type="EMBL" id="GCC50799.1"/>
    </source>
</evidence>
<sequence>MKSLKKHLIPAGIFALIITGICISTVSFGQLDKLKKTIPKQATPAPKAETKSSAQPNQQTAAPTVMAAGKTIYVNPSGNNSNEGTDKAAPMKNLDKALAKAVAGDRINMSEGTYFGTFGVGYWEINVAVQIYGGYSSDFSARDPFKYLTVLQPPVDAFDKSANRNVLDMKKPLSGVVIDGLIFEGGLKAPYNNDPDPKKSGRCEGCESGMMLVGPGQKNPEGVMLVLHGNNHVVRNCVFVNSSFGGVRAKIGQAGAGDIEIANNIFVGNRMFGIEGFGLKGQKPVEGQINIHHNTILFSWSRLKDLGDFGYGINVQNDAAFKIHDNIIGLNISAGISSQRFNKDLYIDNNLFMGNKKKDFWFTPASSVNIVIDATEFGDVEIPSARGNVNQALKLPLNTAYFNGFINVQYSEKTDYDPNSQANQLRAALGQNKQGTIQSTVSMFANRYPWKETLKLVGVDATHGVQAFKE</sequence>
<evidence type="ECO:0000256" key="1">
    <source>
        <dbReference type="SAM" id="MobiDB-lite"/>
    </source>
</evidence>
<organism evidence="4 5">
    <name type="scientific">Chryseotalea sanaruensis</name>
    <dbReference type="NCBI Taxonomy" id="2482724"/>
    <lineage>
        <taxon>Bacteria</taxon>
        <taxon>Pseudomonadati</taxon>
        <taxon>Bacteroidota</taxon>
        <taxon>Cytophagia</taxon>
        <taxon>Cytophagales</taxon>
        <taxon>Chryseotaleaceae</taxon>
        <taxon>Chryseotalea</taxon>
    </lineage>
</organism>
<dbReference type="InterPro" id="IPR011459">
    <property type="entry name" value="DUF1565"/>
</dbReference>
<reference evidence="4 5" key="1">
    <citation type="submission" date="2018-11" db="EMBL/GenBank/DDBJ databases">
        <title>Chryseotalea sanarue gen. nov., sp., nov., a member of the family Cytophagaceae, isolated from a brackish lake in Hamamatsu Japan.</title>
        <authorList>
            <person name="Maejima Y."/>
            <person name="Iino T."/>
            <person name="Muraguchi Y."/>
            <person name="Fukuda K."/>
            <person name="Ohkuma M."/>
            <person name="Moriuchi R."/>
            <person name="Dohra H."/>
            <person name="Kimbara K."/>
            <person name="Shintani M."/>
        </authorList>
    </citation>
    <scope>NUCLEOTIDE SEQUENCE [LARGE SCALE GENOMIC DNA]</scope>
    <source>
        <strain evidence="4 5">Ys</strain>
    </source>
</reference>
<dbReference type="InterPro" id="IPR012334">
    <property type="entry name" value="Pectin_lyas_fold"/>
</dbReference>
<protein>
    <submittedName>
        <fullName evidence="4">DUF1565 domain-containing protein</fullName>
    </submittedName>
</protein>
<feature type="domain" description="Right handed beta helix" evidence="3">
    <location>
        <begin position="225"/>
        <end position="367"/>
    </location>
</feature>
<dbReference type="Gene3D" id="2.160.20.10">
    <property type="entry name" value="Single-stranded right-handed beta-helix, Pectin lyase-like"/>
    <property type="match status" value="1"/>
</dbReference>
<dbReference type="OrthoDB" id="1119199at2"/>